<feature type="domain" description="ADF-H" evidence="3">
    <location>
        <begin position="306"/>
        <end position="437"/>
    </location>
</feature>
<feature type="domain" description="ADF-H" evidence="3">
    <location>
        <begin position="113"/>
        <end position="204"/>
    </location>
</feature>
<feature type="coiled-coil region" evidence="1">
    <location>
        <begin position="228"/>
        <end position="290"/>
    </location>
</feature>
<gene>
    <name evidence="4" type="ORF">PGLA1383_LOCUS12523</name>
</gene>
<evidence type="ECO:0000313" key="4">
    <source>
        <dbReference type="EMBL" id="CAE8593948.1"/>
    </source>
</evidence>
<dbReference type="AlphaFoldDB" id="A0A813E523"/>
<dbReference type="EMBL" id="CAJNNV010006688">
    <property type="protein sequence ID" value="CAE8593948.1"/>
    <property type="molecule type" value="Genomic_DNA"/>
</dbReference>
<keyword evidence="5" id="KW-1185">Reference proteome</keyword>
<dbReference type="OrthoDB" id="436279at2759"/>
<dbReference type="Proteomes" id="UP000654075">
    <property type="component" value="Unassembled WGS sequence"/>
</dbReference>
<proteinExistence type="predicted"/>
<protein>
    <recommendedName>
        <fullName evidence="3">ADF-H domain-containing protein</fullName>
    </recommendedName>
</protein>
<dbReference type="InterPro" id="IPR029006">
    <property type="entry name" value="ADF-H/Gelsolin-like_dom_sf"/>
</dbReference>
<organism evidence="4 5">
    <name type="scientific">Polarella glacialis</name>
    <name type="common">Dinoflagellate</name>
    <dbReference type="NCBI Taxonomy" id="89957"/>
    <lineage>
        <taxon>Eukaryota</taxon>
        <taxon>Sar</taxon>
        <taxon>Alveolata</taxon>
        <taxon>Dinophyceae</taxon>
        <taxon>Suessiales</taxon>
        <taxon>Suessiaceae</taxon>
        <taxon>Polarella</taxon>
    </lineage>
</organism>
<sequence>METCSDEQAGSGRIWVRPQRKSDWELALKPSKASRSGAPERKEEEEAGTKPFLPEGRRLRASVPPSPSPSLGSTPTMQRASLTSRASWSAESHALSAPRKRSIVAASQPVCVLGVGAGGIEELSRSVDDRTVAWALLRFQVGGGTFVRTKLVAVHCNGGCTPVMQRGLLNARHKEVVGLFGDVHASIEVTSGKELTVEYLCERLLRLFAADDMDYSLEALRQDYSRRVAQTEEAAARKRCALEEAANAGAAAAASAEAASAEAAAQAQACELLQQQKEKDDREKQTEQEKELLQKILEEAEPEVTVEEALRCVSTDQGTFNWLLLEPTKLALHKAGKGGLDEMKEHLSDHQVLFGLLRLSFGSGSRSATGGGRAVPGISKHVFVHWVGPRVSVVKRGVWNTGAGKASALIGKSCSVTFRREAHTPSDIRLEDIVSELRYSTALHLMQPIQRLNMPARALHSNLSMHNLEDSMTQVPGTDTRRLTVVDGVAATNGIAAGRISVEEYRFARPQGLV</sequence>
<name>A0A813E523_POLGL</name>
<evidence type="ECO:0000256" key="2">
    <source>
        <dbReference type="SAM" id="MobiDB-lite"/>
    </source>
</evidence>
<reference evidence="4" key="1">
    <citation type="submission" date="2021-02" db="EMBL/GenBank/DDBJ databases">
        <authorList>
            <person name="Dougan E. K."/>
            <person name="Rhodes N."/>
            <person name="Thang M."/>
            <person name="Chan C."/>
        </authorList>
    </citation>
    <scope>NUCLEOTIDE SEQUENCE</scope>
</reference>
<evidence type="ECO:0000259" key="3">
    <source>
        <dbReference type="Pfam" id="PF00241"/>
    </source>
</evidence>
<feature type="compositionally biased region" description="Polar residues" evidence="2">
    <location>
        <begin position="76"/>
        <end position="85"/>
    </location>
</feature>
<keyword evidence="1" id="KW-0175">Coiled coil</keyword>
<evidence type="ECO:0000256" key="1">
    <source>
        <dbReference type="SAM" id="Coils"/>
    </source>
</evidence>
<dbReference type="GO" id="GO:0003779">
    <property type="term" value="F:actin binding"/>
    <property type="evidence" value="ECO:0007669"/>
    <property type="project" value="InterPro"/>
</dbReference>
<evidence type="ECO:0000313" key="5">
    <source>
        <dbReference type="Proteomes" id="UP000654075"/>
    </source>
</evidence>
<dbReference type="Pfam" id="PF00241">
    <property type="entry name" value="Cofilin_ADF"/>
    <property type="match status" value="2"/>
</dbReference>
<comment type="caution">
    <text evidence="4">The sequence shown here is derived from an EMBL/GenBank/DDBJ whole genome shotgun (WGS) entry which is preliminary data.</text>
</comment>
<feature type="region of interest" description="Disordered" evidence="2">
    <location>
        <begin position="1"/>
        <end position="85"/>
    </location>
</feature>
<feature type="compositionally biased region" description="Basic and acidic residues" evidence="2">
    <location>
        <begin position="38"/>
        <end position="48"/>
    </location>
</feature>
<dbReference type="SUPFAM" id="SSF55753">
    <property type="entry name" value="Actin depolymerizing proteins"/>
    <property type="match status" value="2"/>
</dbReference>
<accession>A0A813E523</accession>
<dbReference type="InterPro" id="IPR002108">
    <property type="entry name" value="ADF-H"/>
</dbReference>
<dbReference type="Gene3D" id="3.40.20.10">
    <property type="entry name" value="Severin"/>
    <property type="match status" value="2"/>
</dbReference>